<feature type="chain" id="PRO_5031539456" evidence="1">
    <location>
        <begin position="23"/>
        <end position="174"/>
    </location>
</feature>
<dbReference type="Proteomes" id="UP000886188">
    <property type="component" value="Unassembled WGS sequence"/>
</dbReference>
<comment type="caution">
    <text evidence="3">The sequence shown here is derived from an EMBL/GenBank/DDBJ whole genome shotgun (WGS) entry which is preliminary data.</text>
</comment>
<gene>
    <name evidence="3" type="ORF">ENH88_17500</name>
</gene>
<dbReference type="Pfam" id="PF07603">
    <property type="entry name" value="Lcl_C"/>
    <property type="match status" value="1"/>
</dbReference>
<dbReference type="RefSeq" id="WP_304184175.1">
    <property type="nucleotide sequence ID" value="NZ_DRGM01000176.1"/>
</dbReference>
<evidence type="ECO:0000313" key="3">
    <source>
        <dbReference type="EMBL" id="HEA18200.1"/>
    </source>
</evidence>
<evidence type="ECO:0000259" key="2">
    <source>
        <dbReference type="Pfam" id="PF07603"/>
    </source>
</evidence>
<dbReference type="AlphaFoldDB" id="A0A7V1GFR7"/>
<sequence>MNTILKLTTGLVSLCFLGNAIANGSCTNENTAIPYSTPSSDFTLHDNGTVTHNTTGLMWMRCSIGQTWEDESCTGDASGFTWQQALAQNGTAYAGYSDWRVPNKNELASILEQRCYNPIINEAIFPDTPANHFWSSSPYADYSNYALGVNVGIGFVFYYYKGNDFHVRLVRARQ</sequence>
<dbReference type="PANTHER" id="PTHR35812:SF1">
    <property type="entry name" value="LIPOPROTEIN"/>
    <property type="match status" value="1"/>
</dbReference>
<feature type="domain" description="Lcl C-terminal" evidence="2">
    <location>
        <begin position="48"/>
        <end position="171"/>
    </location>
</feature>
<protein>
    <submittedName>
        <fullName evidence="3">DUF1566 domain-containing protein</fullName>
    </submittedName>
</protein>
<organism evidence="3">
    <name type="scientific">Pseudoalteromonas prydzensis</name>
    <dbReference type="NCBI Taxonomy" id="182141"/>
    <lineage>
        <taxon>Bacteria</taxon>
        <taxon>Pseudomonadati</taxon>
        <taxon>Pseudomonadota</taxon>
        <taxon>Gammaproteobacteria</taxon>
        <taxon>Alteromonadales</taxon>
        <taxon>Pseudoalteromonadaceae</taxon>
        <taxon>Pseudoalteromonas</taxon>
    </lineage>
</organism>
<name>A0A7V1GFR7_9GAMM</name>
<dbReference type="EMBL" id="DRGM01000176">
    <property type="protein sequence ID" value="HEA18200.1"/>
    <property type="molecule type" value="Genomic_DNA"/>
</dbReference>
<dbReference type="PANTHER" id="PTHR35812">
    <property type="entry name" value="LIPOPROTEIN"/>
    <property type="match status" value="1"/>
</dbReference>
<dbReference type="InterPro" id="IPR011460">
    <property type="entry name" value="Lcl_C"/>
</dbReference>
<feature type="signal peptide" evidence="1">
    <location>
        <begin position="1"/>
        <end position="22"/>
    </location>
</feature>
<accession>A0A7V1GFR7</accession>
<keyword evidence="1" id="KW-0732">Signal</keyword>
<proteinExistence type="predicted"/>
<evidence type="ECO:0000256" key="1">
    <source>
        <dbReference type="SAM" id="SignalP"/>
    </source>
</evidence>
<reference evidence="3" key="1">
    <citation type="journal article" date="2020" name="mSystems">
        <title>Genome- and Community-Level Interaction Insights into Carbon Utilization and Element Cycling Functions of Hydrothermarchaeota in Hydrothermal Sediment.</title>
        <authorList>
            <person name="Zhou Z."/>
            <person name="Liu Y."/>
            <person name="Xu W."/>
            <person name="Pan J."/>
            <person name="Luo Z.H."/>
            <person name="Li M."/>
        </authorList>
    </citation>
    <scope>NUCLEOTIDE SEQUENCE [LARGE SCALE GENOMIC DNA]</scope>
    <source>
        <strain evidence="3">HyVt-346</strain>
    </source>
</reference>